<gene>
    <name evidence="2" type="ordered locus">Cyan7822_6285</name>
</gene>
<reference evidence="3" key="1">
    <citation type="journal article" date="2011" name="MBio">
        <title>Novel metabolic attributes of the genus Cyanothece, comprising a group of unicellular nitrogen-fixing Cyanobacteria.</title>
        <authorList>
            <person name="Bandyopadhyay A."/>
            <person name="Elvitigala T."/>
            <person name="Welsh E."/>
            <person name="Stockel J."/>
            <person name="Liberton M."/>
            <person name="Min H."/>
            <person name="Sherman L.A."/>
            <person name="Pakrasi H.B."/>
        </authorList>
    </citation>
    <scope>NUCLEOTIDE SEQUENCE [LARGE SCALE GENOMIC DNA]</scope>
    <source>
        <strain evidence="3">PCC 7822</strain>
        <plasmid evidence="3">Cy782202</plasmid>
    </source>
</reference>
<accession>E0UMA5</accession>
<feature type="transmembrane region" description="Helical" evidence="1">
    <location>
        <begin position="183"/>
        <end position="201"/>
    </location>
</feature>
<name>E0UMA5_GLOV7</name>
<evidence type="ECO:0000256" key="1">
    <source>
        <dbReference type="SAM" id="Phobius"/>
    </source>
</evidence>
<geneLocation type="plasmid" evidence="2 3">
    <name>Cy782202</name>
</geneLocation>
<dbReference type="KEGG" id="cyj:Cyan7822_6285"/>
<dbReference type="AlphaFoldDB" id="E0UMA5"/>
<feature type="transmembrane region" description="Helical" evidence="1">
    <location>
        <begin position="42"/>
        <end position="59"/>
    </location>
</feature>
<keyword evidence="2" id="KW-0614">Plasmid</keyword>
<proteinExistence type="predicted"/>
<organism evidence="2 3">
    <name type="scientific">Gloeothece verrucosa (strain PCC 7822)</name>
    <name type="common">Cyanothece sp. (strain PCC 7822)</name>
    <dbReference type="NCBI Taxonomy" id="497965"/>
    <lineage>
        <taxon>Bacteria</taxon>
        <taxon>Bacillati</taxon>
        <taxon>Cyanobacteriota</taxon>
        <taxon>Cyanophyceae</taxon>
        <taxon>Oscillatoriophycideae</taxon>
        <taxon>Chroococcales</taxon>
        <taxon>Aphanothecaceae</taxon>
        <taxon>Gloeothece</taxon>
        <taxon>Gloeothece verrucosa</taxon>
    </lineage>
</organism>
<evidence type="ECO:0000313" key="2">
    <source>
        <dbReference type="EMBL" id="ADN18085.1"/>
    </source>
</evidence>
<feature type="transmembrane region" description="Helical" evidence="1">
    <location>
        <begin position="213"/>
        <end position="234"/>
    </location>
</feature>
<feature type="transmembrane region" description="Helical" evidence="1">
    <location>
        <begin position="65"/>
        <end position="84"/>
    </location>
</feature>
<keyword evidence="1" id="KW-0472">Membrane</keyword>
<protein>
    <submittedName>
        <fullName evidence="2">Uncharacterized protein</fullName>
    </submittedName>
</protein>
<dbReference type="Proteomes" id="UP000008206">
    <property type="component" value="Plasmid Cy782202"/>
</dbReference>
<keyword evidence="1" id="KW-0812">Transmembrane</keyword>
<feature type="transmembrane region" description="Helical" evidence="1">
    <location>
        <begin position="105"/>
        <end position="124"/>
    </location>
</feature>
<keyword evidence="1" id="KW-1133">Transmembrane helix</keyword>
<dbReference type="EMBL" id="CP002200">
    <property type="protein sequence ID" value="ADN18085.1"/>
    <property type="molecule type" value="Genomic_DNA"/>
</dbReference>
<evidence type="ECO:0000313" key="3">
    <source>
        <dbReference type="Proteomes" id="UP000008206"/>
    </source>
</evidence>
<sequence>MTLAPGQTHLICHIQSKESVFEEKKMTLALNQKRFFGNLRPFDWFCLMLGFGALGYYLYTVPYVLLLAGVIFGLLYPFIGIPFISNDGLVIRQVDIKVPYTNYRITIKIWHILTLALTLSWLLLTIGPSDAFFLVTAQEKMQNIICAATSTTSGIGATTGGGSTVTGTTTCSSAGMVTVIFDIIRVVVALAVIGGIVAVIVQGQQQQDVRPAVMFIGIVVGGVLIVEAASRWLLT</sequence>
<dbReference type="HOGENOM" id="CLU_1178663_0_0_3"/>
<keyword evidence="3" id="KW-1185">Reference proteome</keyword>